<dbReference type="PANTHER" id="PTHR48016">
    <property type="entry name" value="MAP KINASE KINASE KINASE SSK2-RELATED-RELATED"/>
    <property type="match status" value="1"/>
</dbReference>
<feature type="region of interest" description="Disordered" evidence="8">
    <location>
        <begin position="1264"/>
        <end position="1294"/>
    </location>
</feature>
<dbReference type="FunCoup" id="A0A165DJU2">
    <property type="interactions" value="398"/>
</dbReference>
<feature type="compositionally biased region" description="Low complexity" evidence="8">
    <location>
        <begin position="40"/>
        <end position="60"/>
    </location>
</feature>
<dbReference type="PROSITE" id="PS00108">
    <property type="entry name" value="PROTEIN_KINASE_ST"/>
    <property type="match status" value="1"/>
</dbReference>
<dbReference type="PANTHER" id="PTHR48016:SF32">
    <property type="entry name" value="MITOGEN-ACTIVATED PROTEIN KINASE KINASE KINASE 4"/>
    <property type="match status" value="1"/>
</dbReference>
<dbReference type="InterPro" id="IPR011009">
    <property type="entry name" value="Kinase-like_dom_sf"/>
</dbReference>
<feature type="region of interest" description="Disordered" evidence="8">
    <location>
        <begin position="1451"/>
        <end position="1475"/>
    </location>
</feature>
<organism evidence="10 11">
    <name type="scientific">Calocera cornea HHB12733</name>
    <dbReference type="NCBI Taxonomy" id="1353952"/>
    <lineage>
        <taxon>Eukaryota</taxon>
        <taxon>Fungi</taxon>
        <taxon>Dikarya</taxon>
        <taxon>Basidiomycota</taxon>
        <taxon>Agaricomycotina</taxon>
        <taxon>Dacrymycetes</taxon>
        <taxon>Dacrymycetales</taxon>
        <taxon>Dacrymycetaceae</taxon>
        <taxon>Calocera</taxon>
    </lineage>
</organism>
<dbReference type="InterPro" id="IPR000719">
    <property type="entry name" value="Prot_kinase_dom"/>
</dbReference>
<keyword evidence="3" id="KW-0808">Transferase</keyword>
<feature type="domain" description="Protein kinase" evidence="9">
    <location>
        <begin position="1105"/>
        <end position="1401"/>
    </location>
</feature>
<feature type="compositionally biased region" description="Basic residues" evidence="8">
    <location>
        <begin position="1264"/>
        <end position="1275"/>
    </location>
</feature>
<evidence type="ECO:0000256" key="8">
    <source>
        <dbReference type="SAM" id="MobiDB-lite"/>
    </source>
</evidence>
<dbReference type="GO" id="GO:0005524">
    <property type="term" value="F:ATP binding"/>
    <property type="evidence" value="ECO:0007669"/>
    <property type="project" value="UniProtKB-UniRule"/>
</dbReference>
<dbReference type="InterPro" id="IPR008271">
    <property type="entry name" value="Ser/Thr_kinase_AS"/>
</dbReference>
<accession>A0A165DJU2</accession>
<evidence type="ECO:0000256" key="6">
    <source>
        <dbReference type="ARBA" id="ARBA00022840"/>
    </source>
</evidence>
<dbReference type="SMART" id="SM00220">
    <property type="entry name" value="S_TKc"/>
    <property type="match status" value="1"/>
</dbReference>
<feature type="compositionally biased region" description="Acidic residues" evidence="8">
    <location>
        <begin position="734"/>
        <end position="743"/>
    </location>
</feature>
<dbReference type="OrthoDB" id="1043025at2759"/>
<dbReference type="InterPro" id="IPR050538">
    <property type="entry name" value="MAP_kinase_kinase_kinase"/>
</dbReference>
<evidence type="ECO:0000256" key="2">
    <source>
        <dbReference type="ARBA" id="ARBA00022527"/>
    </source>
</evidence>
<feature type="region of interest" description="Disordered" evidence="8">
    <location>
        <begin position="805"/>
        <end position="829"/>
    </location>
</feature>
<feature type="region of interest" description="Disordered" evidence="8">
    <location>
        <begin position="1"/>
        <end position="92"/>
    </location>
</feature>
<evidence type="ECO:0000256" key="4">
    <source>
        <dbReference type="ARBA" id="ARBA00022741"/>
    </source>
</evidence>
<keyword evidence="5 10" id="KW-0418">Kinase</keyword>
<keyword evidence="2" id="KW-0723">Serine/threonine-protein kinase</keyword>
<dbReference type="Gene3D" id="1.10.510.10">
    <property type="entry name" value="Transferase(Phosphotransferase) domain 1"/>
    <property type="match status" value="1"/>
</dbReference>
<dbReference type="Pfam" id="PF00069">
    <property type="entry name" value="Pkinase"/>
    <property type="match status" value="1"/>
</dbReference>
<dbReference type="EMBL" id="KV424050">
    <property type="protein sequence ID" value="KZT52966.1"/>
    <property type="molecule type" value="Genomic_DNA"/>
</dbReference>
<proteinExistence type="inferred from homology"/>
<dbReference type="GO" id="GO:0004674">
    <property type="term" value="F:protein serine/threonine kinase activity"/>
    <property type="evidence" value="ECO:0007669"/>
    <property type="project" value="UniProtKB-KW"/>
</dbReference>
<dbReference type="STRING" id="1353952.A0A165DJU2"/>
<dbReference type="PROSITE" id="PS50011">
    <property type="entry name" value="PROTEIN_KINASE_DOM"/>
    <property type="match status" value="1"/>
</dbReference>
<dbReference type="CDD" id="cd06626">
    <property type="entry name" value="STKc_MEKK4"/>
    <property type="match status" value="1"/>
</dbReference>
<keyword evidence="11" id="KW-1185">Reference proteome</keyword>
<comment type="similarity">
    <text evidence="1">Belongs to the protein kinase superfamily. STE Ser/Thr protein kinase family. MAP kinase kinase kinase subfamily.</text>
</comment>
<sequence>MPHRNRSHAPTLYPHPEASDGEDEYAASGGAEPTPRRPRPNTYTSSSSVPSVASSSSMRSQRTRIRPTVSYGGTTVVGSGSDTGSAVPGPAGKDQVVPLSKYQSAFASFASRYRGQPAGYDEYGDTAGVSWGVISLDVESDDEEARSGLRGSTGVPVFDRFAAELGDGSPVVPQTDEERERLEWQTMLASVLEGDVLRMEKTRIASSSDEGRDEAQKRTLHIWLGIRARLRGRTEEQERKRLEERRARTVQPAIDEILQFRVSTAPGAPSALDQALAALDKLDVAESLYPDLKSLRAEYPASERPEFVERTAALTAYVRMAATLRARIQGIQKWTGSETMDVWQRHTSQEQPVRRAGPAGHTLGGQELADESSFVERVLKEDSLQKTLERATLVTSHWVVDNARETIFTYAPLYRAMGLPGVENELVALIAFPTKLMEATLRVRLDYGKKVNEPSVLVVDQMLDDFSLSIALACTIKQEYDEFMREDEQGFWALPSCISHDYDEVLLEALRFLFKLIHWKLKTASRIYFKEVDVLEAQWPLFTAVSLVTEGGSLLVAEHVCSVTNKLMARVVNLFETQLRLPVYKPSLDSRSRQSPRHTLSRPRLERANAQPVLKERDRPMNEDQILDWYNTVLDSVRLRYRKLQRFGRVLTQRFTNAAEYTIAHLPVDRFINALVQTDHLLVYCENYEEDGIYIIADTSLRNRPYMIHDILQQTFQPGEHVVGRQAGQTDTSGGEEDEEDESSAPYVLLITPGERFVWTGDVMVFDTPKLEFELAEKRVRLIADGPQLRLARSKERFGEIMRSVRPEGTLSPTSDGGEPPSGITEGDSVFGSGGGSDYCIIPQQAHHPRVDRQLRRITRSTNRLAEAITKSVHRVSDALEGVEHRQELLANWYAFAAENGQQAQKHMDHGTWQKFNRELMKLAIAYVSFICDECDPTDRRTFRWAVNALEFATLRTRGSNILNLPEADFNLLRSKVATCMTLLISHFDILGARSNLEASQREQERLSQIKQRQEEAEAKRDDDDMLAQPDAHYDPLTVSNWAKDRSIRLNRDESWLRALRDLEVQRGRIESEQRIAGKVINEERPEDKSLVFLASSSSNIAMRWQQGRLVGTGAFGTVYLGVNLDSGSLMAVKEIRFSDVNSLTTLYKNVKDELSVMEMLSHPNIVEYYGIEVHRDKVYIFEEYCQGGSLGSLLEHGRIEDERIIQVYTLQMLEGLNYLHSKGVIHRDIKPDNILLDHMGVIKYVDFGAAKILGKKQKTVASRAHQHHVNHHPHLPGSHGHAPPAVPPGLPSGFGANSLTGTPMYMSPEVIKNDRRGRQGAMDIWSLGCVVLEMSTGRKPWSNLDNEWAIMFHIGVAAKPPPLPDTSQLSESGIDFVRRCLTIDPLHRPTTTELMEHPWIADFRDEMLEYDEDEGTSLTTPSMTTTHTTASEHFEMATFAHQAQRIEDLETAAMKSESPPDITPGEGDDGILGA</sequence>
<dbReference type="GO" id="GO:0038066">
    <property type="term" value="P:p38MAPK cascade"/>
    <property type="evidence" value="ECO:0007669"/>
    <property type="project" value="TreeGrafter"/>
</dbReference>
<evidence type="ECO:0000313" key="10">
    <source>
        <dbReference type="EMBL" id="KZT52966.1"/>
    </source>
</evidence>
<dbReference type="SUPFAM" id="SSF56112">
    <property type="entry name" value="Protein kinase-like (PK-like)"/>
    <property type="match status" value="1"/>
</dbReference>
<evidence type="ECO:0000259" key="9">
    <source>
        <dbReference type="PROSITE" id="PS50011"/>
    </source>
</evidence>
<evidence type="ECO:0000256" key="1">
    <source>
        <dbReference type="ARBA" id="ARBA00006529"/>
    </source>
</evidence>
<dbReference type="InterPro" id="IPR017441">
    <property type="entry name" value="Protein_kinase_ATP_BS"/>
</dbReference>
<name>A0A165DJU2_9BASI</name>
<feature type="region of interest" description="Disordered" evidence="8">
    <location>
        <begin position="345"/>
        <end position="366"/>
    </location>
</feature>
<evidence type="ECO:0000256" key="7">
    <source>
        <dbReference type="PROSITE-ProRule" id="PRU10141"/>
    </source>
</evidence>
<feature type="region of interest" description="Disordered" evidence="8">
    <location>
        <begin position="719"/>
        <end position="744"/>
    </location>
</feature>
<dbReference type="PROSITE" id="PS00107">
    <property type="entry name" value="PROTEIN_KINASE_ATP"/>
    <property type="match status" value="1"/>
</dbReference>
<evidence type="ECO:0000256" key="5">
    <source>
        <dbReference type="ARBA" id="ARBA00022777"/>
    </source>
</evidence>
<keyword evidence="4 7" id="KW-0547">Nucleotide-binding</keyword>
<protein>
    <submittedName>
        <fullName evidence="10">Pkinase-domain-containing protein</fullName>
    </submittedName>
</protein>
<dbReference type="InParanoid" id="A0A165DJU2"/>
<feature type="compositionally biased region" description="Basic and acidic residues" evidence="8">
    <location>
        <begin position="1002"/>
        <end position="1023"/>
    </location>
</feature>
<feature type="compositionally biased region" description="Low complexity" evidence="8">
    <location>
        <begin position="68"/>
        <end position="87"/>
    </location>
</feature>
<evidence type="ECO:0000313" key="11">
    <source>
        <dbReference type="Proteomes" id="UP000076842"/>
    </source>
</evidence>
<dbReference type="Proteomes" id="UP000076842">
    <property type="component" value="Unassembled WGS sequence"/>
</dbReference>
<keyword evidence="6 7" id="KW-0067">ATP-binding</keyword>
<gene>
    <name evidence="10" type="ORF">CALCODRAFT_66655</name>
</gene>
<feature type="binding site" evidence="7">
    <location>
        <position position="1134"/>
    </location>
    <ligand>
        <name>ATP</name>
        <dbReference type="ChEBI" id="CHEBI:30616"/>
    </ligand>
</feature>
<reference evidence="10 11" key="1">
    <citation type="journal article" date="2016" name="Mol. Biol. Evol.">
        <title>Comparative Genomics of Early-Diverging Mushroom-Forming Fungi Provides Insights into the Origins of Lignocellulose Decay Capabilities.</title>
        <authorList>
            <person name="Nagy L.G."/>
            <person name="Riley R."/>
            <person name="Tritt A."/>
            <person name="Adam C."/>
            <person name="Daum C."/>
            <person name="Floudas D."/>
            <person name="Sun H."/>
            <person name="Yadav J.S."/>
            <person name="Pangilinan J."/>
            <person name="Larsson K.H."/>
            <person name="Matsuura K."/>
            <person name="Barry K."/>
            <person name="Labutti K."/>
            <person name="Kuo R."/>
            <person name="Ohm R.A."/>
            <person name="Bhattacharya S.S."/>
            <person name="Shirouzu T."/>
            <person name="Yoshinaga Y."/>
            <person name="Martin F.M."/>
            <person name="Grigoriev I.V."/>
            <person name="Hibbett D.S."/>
        </authorList>
    </citation>
    <scope>NUCLEOTIDE SEQUENCE [LARGE SCALE GENOMIC DNA]</scope>
    <source>
        <strain evidence="10 11">HHB12733</strain>
    </source>
</reference>
<feature type="region of interest" description="Disordered" evidence="8">
    <location>
        <begin position="1002"/>
        <end position="1032"/>
    </location>
</feature>
<evidence type="ECO:0000256" key="3">
    <source>
        <dbReference type="ARBA" id="ARBA00022679"/>
    </source>
</evidence>